<evidence type="ECO:0000313" key="1">
    <source>
        <dbReference type="EMBL" id="CAB4605949.1"/>
    </source>
</evidence>
<organism evidence="1">
    <name type="scientific">freshwater metagenome</name>
    <dbReference type="NCBI Taxonomy" id="449393"/>
    <lineage>
        <taxon>unclassified sequences</taxon>
        <taxon>metagenomes</taxon>
        <taxon>ecological metagenomes</taxon>
    </lineage>
</organism>
<protein>
    <submittedName>
        <fullName evidence="1">Unannotated protein</fullName>
    </submittedName>
</protein>
<gene>
    <name evidence="1" type="ORF">UFOPK1852_00400</name>
</gene>
<sequence>MWKVPAKANSGEMPLFNLGIFSSSILILNWAPDKLAVCGLLRNFANTCGAALDSK</sequence>
<proteinExistence type="predicted"/>
<reference evidence="1" key="1">
    <citation type="submission" date="2020-05" db="EMBL/GenBank/DDBJ databases">
        <authorList>
            <person name="Chiriac C."/>
            <person name="Salcher M."/>
            <person name="Ghai R."/>
            <person name="Kavagutti S V."/>
        </authorList>
    </citation>
    <scope>NUCLEOTIDE SEQUENCE</scope>
</reference>
<name>A0A6J6H296_9ZZZZ</name>
<accession>A0A6J6H296</accession>
<dbReference type="AlphaFoldDB" id="A0A6J6H296"/>
<dbReference type="EMBL" id="CAEZUS010000043">
    <property type="protein sequence ID" value="CAB4605949.1"/>
    <property type="molecule type" value="Genomic_DNA"/>
</dbReference>